<protein>
    <recommendedName>
        <fullName evidence="5">Serine-threonine protein kinase 19</fullName>
    </recommendedName>
</protein>
<sequence>MPKTTNPLRRQGSATNPFASARRTKPIVRAAAKGESAPRLDDVGLISCLAKGNIPQDVAGLICHVRNHTFEDVPDRAAGMSSTRIAELLQFRRALPPIVSVAHLHALSSSTTRTERELALLTARGVIRKIVIPGRGKGGAAVGEGVALVEDWKQRLREESSIEDETKNKYFFLMDANPTSSTVPIATLSPKEVRSLVVAGFLTNPAALTSSLGALFTQPTGSSLHKVASAGHSAATGTLAAVGGFGAVHDNGGGGSTLATSDRRRLPPSTQQEMTLALPSTGAYLNLLVTARAHLLHLLRQLSPRHKEALRSHLKEKWDGNTPADAVSVAKRARGEFFGVLSGKTKHWREFHGLEFDWVLAECVGSGLVELFNTSSVGVGVRTR</sequence>
<reference evidence="4" key="3">
    <citation type="submission" date="2025-08" db="UniProtKB">
        <authorList>
            <consortium name="RefSeq"/>
        </authorList>
    </citation>
    <scope>IDENTIFICATION</scope>
    <source>
        <strain evidence="4">CBS 342.82</strain>
    </source>
</reference>
<dbReference type="Proteomes" id="UP000504637">
    <property type="component" value="Unplaced"/>
</dbReference>
<evidence type="ECO:0000256" key="2">
    <source>
        <dbReference type="SAM" id="MobiDB-lite"/>
    </source>
</evidence>
<dbReference type="Pfam" id="PF10494">
    <property type="entry name" value="Stk19"/>
    <property type="match status" value="1"/>
</dbReference>
<evidence type="ECO:0000313" key="4">
    <source>
        <dbReference type="RefSeq" id="XP_033461586.1"/>
    </source>
</evidence>
<feature type="region of interest" description="Disordered" evidence="2">
    <location>
        <begin position="1"/>
        <end position="21"/>
    </location>
</feature>
<accession>A0A6J3M960</accession>
<dbReference type="GO" id="GO:0046579">
    <property type="term" value="P:positive regulation of Ras protein signal transduction"/>
    <property type="evidence" value="ECO:0007669"/>
    <property type="project" value="TreeGrafter"/>
</dbReference>
<gene>
    <name evidence="4" type="ORF">K489DRAFT_378981</name>
</gene>
<dbReference type="OrthoDB" id="3980126at2759"/>
<reference evidence="4" key="2">
    <citation type="submission" date="2020-04" db="EMBL/GenBank/DDBJ databases">
        <authorList>
            <consortium name="NCBI Genome Project"/>
        </authorList>
    </citation>
    <scope>NUCLEOTIDE SEQUENCE</scope>
    <source>
        <strain evidence="4">CBS 342.82</strain>
    </source>
</reference>
<evidence type="ECO:0000313" key="3">
    <source>
        <dbReference type="Proteomes" id="UP000504637"/>
    </source>
</evidence>
<dbReference type="AlphaFoldDB" id="A0A6J3M960"/>
<proteinExistence type="inferred from homology"/>
<dbReference type="GeneID" id="54362333"/>
<name>A0A6J3M960_9PEZI</name>
<dbReference type="PANTHER" id="PTHR15243:SF0">
    <property type="entry name" value="SERINE_THREONINE-PROTEIN KINASE 19"/>
    <property type="match status" value="1"/>
</dbReference>
<dbReference type="RefSeq" id="XP_033461586.1">
    <property type="nucleotide sequence ID" value="XM_033604533.1"/>
</dbReference>
<reference evidence="4" key="1">
    <citation type="submission" date="2020-01" db="EMBL/GenBank/DDBJ databases">
        <authorList>
            <consortium name="DOE Joint Genome Institute"/>
            <person name="Haridas S."/>
            <person name="Albert R."/>
            <person name="Binder M."/>
            <person name="Bloem J."/>
            <person name="Labutti K."/>
            <person name="Salamov A."/>
            <person name="Andreopoulos B."/>
            <person name="Baker S.E."/>
            <person name="Barry K."/>
            <person name="Bills G."/>
            <person name="Bluhm B.H."/>
            <person name="Cannon C."/>
            <person name="Castanera R."/>
            <person name="Culley D.E."/>
            <person name="Daum C."/>
            <person name="Ezra D."/>
            <person name="Gonzalez J.B."/>
            <person name="Henrissat B."/>
            <person name="Kuo A."/>
            <person name="Liang C."/>
            <person name="Lipzen A."/>
            <person name="Lutzoni F."/>
            <person name="Magnuson J."/>
            <person name="Mondo S."/>
            <person name="Nolan M."/>
            <person name="Ohm R."/>
            <person name="Pangilinan J."/>
            <person name="Park H.-J."/>
            <person name="Ramirez L."/>
            <person name="Alfaro M."/>
            <person name="Sun H."/>
            <person name="Tritt A."/>
            <person name="Yoshinaga Y."/>
            <person name="Zwiers L.-H."/>
            <person name="Turgeon B.G."/>
            <person name="Goodwin S.B."/>
            <person name="Spatafora J.W."/>
            <person name="Crous P.W."/>
            <person name="Grigoriev I.V."/>
        </authorList>
    </citation>
    <scope>NUCLEOTIDE SEQUENCE</scope>
    <source>
        <strain evidence="4">CBS 342.82</strain>
    </source>
</reference>
<keyword evidence="3" id="KW-1185">Reference proteome</keyword>
<evidence type="ECO:0008006" key="5">
    <source>
        <dbReference type="Google" id="ProtNLM"/>
    </source>
</evidence>
<comment type="similarity">
    <text evidence="1">Belongs to the STK19 family.</text>
</comment>
<organism evidence="4">
    <name type="scientific">Dissoconium aciculare CBS 342.82</name>
    <dbReference type="NCBI Taxonomy" id="1314786"/>
    <lineage>
        <taxon>Eukaryota</taxon>
        <taxon>Fungi</taxon>
        <taxon>Dikarya</taxon>
        <taxon>Ascomycota</taxon>
        <taxon>Pezizomycotina</taxon>
        <taxon>Dothideomycetes</taxon>
        <taxon>Dothideomycetidae</taxon>
        <taxon>Mycosphaerellales</taxon>
        <taxon>Dissoconiaceae</taxon>
        <taxon>Dissoconium</taxon>
    </lineage>
</organism>
<evidence type="ECO:0000256" key="1">
    <source>
        <dbReference type="ARBA" id="ARBA00093458"/>
    </source>
</evidence>
<dbReference type="InterPro" id="IPR018865">
    <property type="entry name" value="STK19-like"/>
</dbReference>
<feature type="compositionally biased region" description="Polar residues" evidence="2">
    <location>
        <begin position="1"/>
        <end position="18"/>
    </location>
</feature>
<dbReference type="PANTHER" id="PTHR15243">
    <property type="entry name" value="SERINE/THREONINE-PROTEIN KINASE 19"/>
    <property type="match status" value="1"/>
</dbReference>